<gene>
    <name evidence="1" type="ORF">JMJ77_013742</name>
</gene>
<dbReference type="Proteomes" id="UP000699042">
    <property type="component" value="Unassembled WGS sequence"/>
</dbReference>
<reference evidence="1" key="1">
    <citation type="submission" date="2021-05" db="EMBL/GenBank/DDBJ databases">
        <title>Comparative genomics of three Colletotrichum scovillei strains and genetic complementation revealed genes involved fungal growth and virulence on chili pepper.</title>
        <authorList>
            <person name="Hsieh D.-K."/>
            <person name="Chuang S.-C."/>
            <person name="Chen C.-Y."/>
            <person name="Chao Y.-T."/>
            <person name="Lu M.-Y.J."/>
            <person name="Lee M.-H."/>
            <person name="Shih M.-C."/>
        </authorList>
    </citation>
    <scope>NUCLEOTIDE SEQUENCE</scope>
    <source>
        <strain evidence="1">Coll-153</strain>
    </source>
</reference>
<proteinExistence type="predicted"/>
<feature type="non-terminal residue" evidence="1">
    <location>
        <position position="43"/>
    </location>
</feature>
<protein>
    <submittedName>
        <fullName evidence="1">Uncharacterized protein</fullName>
    </submittedName>
</protein>
<evidence type="ECO:0000313" key="1">
    <source>
        <dbReference type="EMBL" id="KAG7048095.1"/>
    </source>
</evidence>
<keyword evidence="2" id="KW-1185">Reference proteome</keyword>
<dbReference type="AlphaFoldDB" id="A0A9P7R3M6"/>
<evidence type="ECO:0000313" key="2">
    <source>
        <dbReference type="Proteomes" id="UP000699042"/>
    </source>
</evidence>
<name>A0A9P7R3M6_9PEZI</name>
<organism evidence="1 2">
    <name type="scientific">Colletotrichum scovillei</name>
    <dbReference type="NCBI Taxonomy" id="1209932"/>
    <lineage>
        <taxon>Eukaryota</taxon>
        <taxon>Fungi</taxon>
        <taxon>Dikarya</taxon>
        <taxon>Ascomycota</taxon>
        <taxon>Pezizomycotina</taxon>
        <taxon>Sordariomycetes</taxon>
        <taxon>Hypocreomycetidae</taxon>
        <taxon>Glomerellales</taxon>
        <taxon>Glomerellaceae</taxon>
        <taxon>Colletotrichum</taxon>
        <taxon>Colletotrichum acutatum species complex</taxon>
    </lineage>
</organism>
<comment type="caution">
    <text evidence="1">The sequence shown here is derived from an EMBL/GenBank/DDBJ whole genome shotgun (WGS) entry which is preliminary data.</text>
</comment>
<dbReference type="EMBL" id="JAESDN010000006">
    <property type="protein sequence ID" value="KAG7048095.1"/>
    <property type="molecule type" value="Genomic_DNA"/>
</dbReference>
<sequence length="43" mass="4761">WGLLAPTSRSGSRSRQLSLVGCPSVLVATTRPRLRSDIRCYSR</sequence>
<accession>A0A9P7R3M6</accession>